<dbReference type="Gene3D" id="3.30.230.130">
    <property type="entry name" value="Cullin, Chain C, Domain 2"/>
    <property type="match status" value="1"/>
</dbReference>
<dbReference type="SUPFAM" id="SSF74788">
    <property type="entry name" value="Cullin repeat-like"/>
    <property type="match status" value="1"/>
</dbReference>
<sequence length="588" mass="67968">MEAQSQLFLIVVYFKFKAYQSKTYQLTNGKRRSLPALYVLAPTCFRELVYQELNSKARDAVILLIDQEREGELIDRALLKNVLDIFVEIGMGQMTYYENDFEEVMLKGTTAYYSRKASKWILDDSFPDYMSKAEECLKREKNRVSHYLHSSSETKLLEKVQHELLSVHATQLLEKEHSGCHALRKDDKRICRGCIGSFLKYPRGLEPVANIFKQHVTGEGTYLVKQAEDAASNKKAEKKDVVGLQEQVFVRNVIELHDKLLRKLLKSSATRALLEIPAPIFLQRFVTTFSRKGGSEKLSDEAIEDTLEKVVKLLAYISDKDLFAEFYRNKLSRRLLFDKSANDENERSILTKLKQQHGAQFTSKMEGMVTDLALARENQVSFEEYLTNNSHASPGFDLTVTVLTTGFWPTYKTYDLKLSAEMVKCVEVFREFYQTKTKHRKRTFIYSLGTCIVNGKFDQKTIELNAAVLLLFNTTDKLSYREIMTQLNLPDDDVIRLLLSLSCAKHKILNKEPNTRTISPSDVFEFNSKFTDKMRRIRIPLPPVDEKKKVIEDVDKDRRYAIDASIVRIMKSRKVLGYRQLVAECMEQ</sequence>
<gene>
    <name evidence="5" type="ORF">STAS_33604</name>
</gene>
<organism evidence="5 6">
    <name type="scientific">Striga asiatica</name>
    <name type="common">Asiatic witchweed</name>
    <name type="synonym">Buchnera asiatica</name>
    <dbReference type="NCBI Taxonomy" id="4170"/>
    <lineage>
        <taxon>Eukaryota</taxon>
        <taxon>Viridiplantae</taxon>
        <taxon>Streptophyta</taxon>
        <taxon>Embryophyta</taxon>
        <taxon>Tracheophyta</taxon>
        <taxon>Spermatophyta</taxon>
        <taxon>Magnoliopsida</taxon>
        <taxon>eudicotyledons</taxon>
        <taxon>Gunneridae</taxon>
        <taxon>Pentapetalae</taxon>
        <taxon>asterids</taxon>
        <taxon>lamiids</taxon>
        <taxon>Lamiales</taxon>
        <taxon>Orobanchaceae</taxon>
        <taxon>Buchnereae</taxon>
        <taxon>Striga</taxon>
    </lineage>
</organism>
<name>A0A5A7RFH1_STRAF</name>
<dbReference type="EMBL" id="BKCP01012292">
    <property type="protein sequence ID" value="GER55916.1"/>
    <property type="molecule type" value="Genomic_DNA"/>
</dbReference>
<dbReference type="InterPro" id="IPR036317">
    <property type="entry name" value="Cullin_homology_sf"/>
</dbReference>
<comment type="similarity">
    <text evidence="1 2 3">Belongs to the cullin family.</text>
</comment>
<evidence type="ECO:0000256" key="1">
    <source>
        <dbReference type="ARBA" id="ARBA00006019"/>
    </source>
</evidence>
<feature type="domain" description="Cullin family profile" evidence="4">
    <location>
        <begin position="277"/>
        <end position="502"/>
    </location>
</feature>
<dbReference type="GO" id="GO:0006511">
    <property type="term" value="P:ubiquitin-dependent protein catabolic process"/>
    <property type="evidence" value="ECO:0007669"/>
    <property type="project" value="InterPro"/>
</dbReference>
<proteinExistence type="inferred from homology"/>
<evidence type="ECO:0000313" key="5">
    <source>
        <dbReference type="EMBL" id="GER55916.1"/>
    </source>
</evidence>
<dbReference type="SUPFAM" id="SSF75632">
    <property type="entry name" value="Cullin homology domain"/>
    <property type="match status" value="1"/>
</dbReference>
<dbReference type="InterPro" id="IPR019559">
    <property type="entry name" value="Cullin_neddylation_domain"/>
</dbReference>
<dbReference type="InterPro" id="IPR001373">
    <property type="entry name" value="Cullin_N"/>
</dbReference>
<dbReference type="AlphaFoldDB" id="A0A5A7RFH1"/>
<comment type="caution">
    <text evidence="5">The sequence shown here is derived from an EMBL/GenBank/DDBJ whole genome shotgun (WGS) entry which is preliminary data.</text>
</comment>
<dbReference type="InterPro" id="IPR059120">
    <property type="entry name" value="Cullin-like_AB"/>
</dbReference>
<evidence type="ECO:0000256" key="2">
    <source>
        <dbReference type="PROSITE-ProRule" id="PRU00330"/>
    </source>
</evidence>
<dbReference type="PROSITE" id="PS50069">
    <property type="entry name" value="CULLIN_2"/>
    <property type="match status" value="1"/>
</dbReference>
<evidence type="ECO:0000313" key="6">
    <source>
        <dbReference type="Proteomes" id="UP000325081"/>
    </source>
</evidence>
<accession>A0A5A7RFH1</accession>
<dbReference type="GO" id="GO:0031625">
    <property type="term" value="F:ubiquitin protein ligase binding"/>
    <property type="evidence" value="ECO:0007669"/>
    <property type="project" value="InterPro"/>
</dbReference>
<dbReference type="InterPro" id="IPR016158">
    <property type="entry name" value="Cullin_homology"/>
</dbReference>
<evidence type="ECO:0000259" key="4">
    <source>
        <dbReference type="PROSITE" id="PS50069"/>
    </source>
</evidence>
<dbReference type="InterPro" id="IPR036390">
    <property type="entry name" value="WH_DNA-bd_sf"/>
</dbReference>
<protein>
    <submittedName>
        <fullName evidence="5">Cullin 1</fullName>
    </submittedName>
</protein>
<evidence type="ECO:0000256" key="3">
    <source>
        <dbReference type="RuleBase" id="RU003829"/>
    </source>
</evidence>
<dbReference type="SMART" id="SM00182">
    <property type="entry name" value="CULLIN"/>
    <property type="match status" value="1"/>
</dbReference>
<dbReference type="Proteomes" id="UP000325081">
    <property type="component" value="Unassembled WGS sequence"/>
</dbReference>
<dbReference type="Pfam" id="PF00888">
    <property type="entry name" value="Cullin"/>
    <property type="match status" value="1"/>
</dbReference>
<dbReference type="InterPro" id="IPR036388">
    <property type="entry name" value="WH-like_DNA-bd_sf"/>
</dbReference>
<dbReference type="Gene3D" id="1.20.1310.10">
    <property type="entry name" value="Cullin Repeats"/>
    <property type="match status" value="3"/>
</dbReference>
<dbReference type="SUPFAM" id="SSF46785">
    <property type="entry name" value="Winged helix' DNA-binding domain"/>
    <property type="match status" value="1"/>
</dbReference>
<dbReference type="Pfam" id="PF26557">
    <property type="entry name" value="Cullin_AB"/>
    <property type="match status" value="1"/>
</dbReference>
<dbReference type="Pfam" id="PF10557">
    <property type="entry name" value="Cullin_Nedd8"/>
    <property type="match status" value="1"/>
</dbReference>
<reference evidence="6" key="1">
    <citation type="journal article" date="2019" name="Curr. Biol.">
        <title>Genome Sequence of Striga asiatica Provides Insight into the Evolution of Plant Parasitism.</title>
        <authorList>
            <person name="Yoshida S."/>
            <person name="Kim S."/>
            <person name="Wafula E.K."/>
            <person name="Tanskanen J."/>
            <person name="Kim Y.M."/>
            <person name="Honaas L."/>
            <person name="Yang Z."/>
            <person name="Spallek T."/>
            <person name="Conn C.E."/>
            <person name="Ichihashi Y."/>
            <person name="Cheong K."/>
            <person name="Cui S."/>
            <person name="Der J.P."/>
            <person name="Gundlach H."/>
            <person name="Jiao Y."/>
            <person name="Hori C."/>
            <person name="Ishida J.K."/>
            <person name="Kasahara H."/>
            <person name="Kiba T."/>
            <person name="Kim M.S."/>
            <person name="Koo N."/>
            <person name="Laohavisit A."/>
            <person name="Lee Y.H."/>
            <person name="Lumba S."/>
            <person name="McCourt P."/>
            <person name="Mortimer J.C."/>
            <person name="Mutuku J.M."/>
            <person name="Nomura T."/>
            <person name="Sasaki-Sekimoto Y."/>
            <person name="Seto Y."/>
            <person name="Wang Y."/>
            <person name="Wakatake T."/>
            <person name="Sakakibara H."/>
            <person name="Demura T."/>
            <person name="Yamaguchi S."/>
            <person name="Yoneyama K."/>
            <person name="Manabe R.I."/>
            <person name="Nelson D.C."/>
            <person name="Schulman A.H."/>
            <person name="Timko M.P."/>
            <person name="dePamphilis C.W."/>
            <person name="Choi D."/>
            <person name="Shirasu K."/>
        </authorList>
    </citation>
    <scope>NUCLEOTIDE SEQUENCE [LARGE SCALE GENOMIC DNA]</scope>
    <source>
        <strain evidence="6">cv. UVA1</strain>
    </source>
</reference>
<dbReference type="FunFam" id="1.20.1310.10:FF:000025">
    <property type="entry name" value="Cullin-1, putative"/>
    <property type="match status" value="1"/>
</dbReference>
<dbReference type="FunFam" id="1.20.1310.10:FF:000013">
    <property type="entry name" value="Cullin-1 like"/>
    <property type="match status" value="1"/>
</dbReference>
<dbReference type="PANTHER" id="PTHR11932">
    <property type="entry name" value="CULLIN"/>
    <property type="match status" value="1"/>
</dbReference>
<dbReference type="OrthoDB" id="27073at2759"/>
<keyword evidence="6" id="KW-1185">Reference proteome</keyword>
<dbReference type="InterPro" id="IPR016159">
    <property type="entry name" value="Cullin_repeat-like_dom_sf"/>
</dbReference>
<dbReference type="Gene3D" id="1.10.10.10">
    <property type="entry name" value="Winged helix-like DNA-binding domain superfamily/Winged helix DNA-binding domain"/>
    <property type="match status" value="1"/>
</dbReference>
<dbReference type="InterPro" id="IPR045093">
    <property type="entry name" value="Cullin"/>
</dbReference>